<dbReference type="RefSeq" id="WP_282721647.1">
    <property type="nucleotide sequence ID" value="NZ_JASCQO010000035.1"/>
</dbReference>
<dbReference type="Proteomes" id="UP001244242">
    <property type="component" value="Unassembled WGS sequence"/>
</dbReference>
<keyword evidence="2" id="KW-1185">Reference proteome</keyword>
<dbReference type="EMBL" id="JASCQO010000035">
    <property type="protein sequence ID" value="MDI5934176.1"/>
    <property type="molecule type" value="Genomic_DNA"/>
</dbReference>
<evidence type="ECO:0000313" key="2">
    <source>
        <dbReference type="Proteomes" id="UP001244242"/>
    </source>
</evidence>
<accession>A0ABT6VN33</accession>
<proteinExistence type="predicted"/>
<reference evidence="1 2" key="1">
    <citation type="submission" date="2023-04" db="EMBL/GenBank/DDBJ databases">
        <title>Halomonas strains isolated from rhizosphere soil.</title>
        <authorList>
            <person name="Xu L."/>
            <person name="Sun J.-Q."/>
        </authorList>
    </citation>
    <scope>NUCLEOTIDE SEQUENCE [LARGE SCALE GENOMIC DNA]</scope>
    <source>
        <strain evidence="1 2">LN1S58</strain>
    </source>
</reference>
<evidence type="ECO:0000313" key="1">
    <source>
        <dbReference type="EMBL" id="MDI5934176.1"/>
    </source>
</evidence>
<gene>
    <name evidence="1" type="ORF">QLQ84_10290</name>
</gene>
<protein>
    <recommendedName>
        <fullName evidence="3">HPr kinase/phosphorylase C-terminal domain-containing protein</fullName>
    </recommendedName>
</protein>
<comment type="caution">
    <text evidence="1">The sequence shown here is derived from an EMBL/GenBank/DDBJ whole genome shotgun (WGS) entry which is preliminary data.</text>
</comment>
<name>A0ABT6VN33_9GAMM</name>
<dbReference type="InterPro" id="IPR027417">
    <property type="entry name" value="P-loop_NTPase"/>
</dbReference>
<sequence length="361" mass="40929">MNMHNVRGMVSRNAEQGCYDRRDSFSMGTIRYYYYAYGLRISSQLKLPELLPTREEEYQEDVEILSCEFPESLEGVGNDRGWGWARIADTRCQFMIKGVARYQVEQGRRILVDRRVIQSSGQRGRSRDVRVYLLGTALGIVLHQRCWLPLHVSALLTPSGVWAFTGPSGSGKSTLAAWLHFNEGWPLVSDDVAVIKPDDTSPYLYPGPTRIKLWKDALGALGIQRCGLVRDLTRVDKYHIALERSFQPRPHRLRALVVLQRAEKGEKASLSPVKGVEAFKAIMATLYRAEVGKAFNTPEHLLRNVAKLAQRIEVYRYRRSWSLDGMTSNLRPLVWHIDKANDCPSKMASLSIGSGLSWSES</sequence>
<dbReference type="SUPFAM" id="SSF53795">
    <property type="entry name" value="PEP carboxykinase-like"/>
    <property type="match status" value="1"/>
</dbReference>
<dbReference type="Gene3D" id="3.40.50.300">
    <property type="entry name" value="P-loop containing nucleotide triphosphate hydrolases"/>
    <property type="match status" value="1"/>
</dbReference>
<organism evidence="1 2">
    <name type="scientific">Halomonas kalidii</name>
    <dbReference type="NCBI Taxonomy" id="3043293"/>
    <lineage>
        <taxon>Bacteria</taxon>
        <taxon>Pseudomonadati</taxon>
        <taxon>Pseudomonadota</taxon>
        <taxon>Gammaproteobacteria</taxon>
        <taxon>Oceanospirillales</taxon>
        <taxon>Halomonadaceae</taxon>
        <taxon>Halomonas</taxon>
    </lineage>
</organism>
<evidence type="ECO:0008006" key="3">
    <source>
        <dbReference type="Google" id="ProtNLM"/>
    </source>
</evidence>